<dbReference type="SUPFAM" id="SSF111331">
    <property type="entry name" value="NAD kinase/diacylglycerol kinase-like"/>
    <property type="match status" value="1"/>
</dbReference>
<feature type="domain" description="DAGKc" evidence="1">
    <location>
        <begin position="1"/>
        <end position="109"/>
    </location>
</feature>
<sequence>MISNPLSGGNKQGIGRIRTYLANHLHIRAAEATTPGELHAVLDDFSARGVDLLIINGGDGTVQAVLTALLGQPGATPLPLLALLRAGTTSMLARDVGARGEPLVALKKIHAWSMDRERDPRHIHERPVLRVIQEDNGESPCGMFFGAGAIPRGIDIFHSSMNPQGIRGELMPGLTSLRLLLAALFGNVKLLPPTDMAIRLDKTPTQGTSYLFAMVSTLERLFLGLHPFWGKETAPLHFTALKWKAPRFLRNLPFLLRGVPTATATEENGYFSNNAARITLDFRGPFTLDGEIFQARSPLTIEPVGPVRFLRI</sequence>
<keyword evidence="2" id="KW-0418">Kinase</keyword>
<organism evidence="2 3">
    <name type="scientific">Pelobacter propionicus (strain DSM 2379 / NBRC 103807 / OttBd1)</name>
    <dbReference type="NCBI Taxonomy" id="338966"/>
    <lineage>
        <taxon>Bacteria</taxon>
        <taxon>Pseudomonadati</taxon>
        <taxon>Thermodesulfobacteriota</taxon>
        <taxon>Desulfuromonadia</taxon>
        <taxon>Desulfuromonadales</taxon>
        <taxon>Desulfuromonadaceae</taxon>
        <taxon>Pelobacter</taxon>
    </lineage>
</organism>
<reference evidence="2 3" key="1">
    <citation type="submission" date="2006-10" db="EMBL/GenBank/DDBJ databases">
        <title>Complete sequence of chromosome of Pelobacter propionicus DSM 2379.</title>
        <authorList>
            <consortium name="US DOE Joint Genome Institute"/>
            <person name="Copeland A."/>
            <person name="Lucas S."/>
            <person name="Lapidus A."/>
            <person name="Barry K."/>
            <person name="Detter J.C."/>
            <person name="Glavina del Rio T."/>
            <person name="Hammon N."/>
            <person name="Israni S."/>
            <person name="Dalin E."/>
            <person name="Tice H."/>
            <person name="Pitluck S."/>
            <person name="Saunders E."/>
            <person name="Brettin T."/>
            <person name="Bruce D."/>
            <person name="Han C."/>
            <person name="Tapia R."/>
            <person name="Schmutz J."/>
            <person name="Larimer F."/>
            <person name="Land M."/>
            <person name="Hauser L."/>
            <person name="Kyrpides N."/>
            <person name="Kim E."/>
            <person name="Lovley D."/>
            <person name="Richardson P."/>
        </authorList>
    </citation>
    <scope>NUCLEOTIDE SEQUENCE [LARGE SCALE GENOMIC DNA]</scope>
    <source>
        <strain evidence="3">DSM 2379 / NBRC 103807 / OttBd1</strain>
    </source>
</reference>
<dbReference type="Pfam" id="PF00781">
    <property type="entry name" value="DAGK_cat"/>
    <property type="match status" value="1"/>
</dbReference>
<proteinExistence type="predicted"/>
<dbReference type="PROSITE" id="PS50146">
    <property type="entry name" value="DAGK"/>
    <property type="match status" value="1"/>
</dbReference>
<dbReference type="InterPro" id="IPR017438">
    <property type="entry name" value="ATP-NAD_kinase_N"/>
</dbReference>
<dbReference type="Proteomes" id="UP000006732">
    <property type="component" value="Chromosome"/>
</dbReference>
<accession>A1ASM6</accession>
<dbReference type="AlphaFoldDB" id="A1ASM6"/>
<evidence type="ECO:0000259" key="1">
    <source>
        <dbReference type="PROSITE" id="PS50146"/>
    </source>
</evidence>
<dbReference type="HOGENOM" id="CLU_074754_0_0_7"/>
<keyword evidence="3" id="KW-1185">Reference proteome</keyword>
<dbReference type="InterPro" id="IPR001206">
    <property type="entry name" value="Diacylglycerol_kinase_cat_dom"/>
</dbReference>
<dbReference type="EMBL" id="CP000482">
    <property type="protein sequence ID" value="ABL00347.1"/>
    <property type="molecule type" value="Genomic_DNA"/>
</dbReference>
<dbReference type="Gene3D" id="3.40.50.10330">
    <property type="entry name" value="Probable inorganic polyphosphate/atp-NAD kinase, domain 1"/>
    <property type="match status" value="1"/>
</dbReference>
<dbReference type="STRING" id="338966.Ppro_2747"/>
<dbReference type="eggNOG" id="COG1597">
    <property type="taxonomic scope" value="Bacteria"/>
</dbReference>
<dbReference type="GO" id="GO:0016301">
    <property type="term" value="F:kinase activity"/>
    <property type="evidence" value="ECO:0007669"/>
    <property type="project" value="UniProtKB-KW"/>
</dbReference>
<evidence type="ECO:0000313" key="2">
    <source>
        <dbReference type="EMBL" id="ABL00347.1"/>
    </source>
</evidence>
<protein>
    <submittedName>
        <fullName evidence="2">Diacylglycerol kinase, catalytic region</fullName>
    </submittedName>
</protein>
<dbReference type="InterPro" id="IPR016064">
    <property type="entry name" value="NAD/diacylglycerol_kinase_sf"/>
</dbReference>
<gene>
    <name evidence="2" type="ordered locus">Ppro_2747</name>
</gene>
<dbReference type="SMART" id="SM00046">
    <property type="entry name" value="DAGKc"/>
    <property type="match status" value="1"/>
</dbReference>
<name>A1ASM6_PELPD</name>
<evidence type="ECO:0000313" key="3">
    <source>
        <dbReference type="Proteomes" id="UP000006732"/>
    </source>
</evidence>
<keyword evidence="2" id="KW-0808">Transferase</keyword>
<dbReference type="KEGG" id="ppd:Ppro_2747"/>